<gene>
    <name evidence="4" type="ORF">EV664_10231</name>
</gene>
<dbReference type="GO" id="GO:0008168">
    <property type="term" value="F:methyltransferase activity"/>
    <property type="evidence" value="ECO:0007669"/>
    <property type="project" value="UniProtKB-KW"/>
</dbReference>
<dbReference type="EMBL" id="SNWD01000002">
    <property type="protein sequence ID" value="TDN85326.1"/>
    <property type="molecule type" value="Genomic_DNA"/>
</dbReference>
<evidence type="ECO:0000256" key="2">
    <source>
        <dbReference type="ARBA" id="ARBA00022679"/>
    </source>
</evidence>
<evidence type="ECO:0000259" key="3">
    <source>
        <dbReference type="Pfam" id="PF13649"/>
    </source>
</evidence>
<keyword evidence="5" id="KW-1185">Reference proteome</keyword>
<proteinExistence type="predicted"/>
<accession>A0A4R6FTZ1</accession>
<dbReference type="Pfam" id="PF13649">
    <property type="entry name" value="Methyltransf_25"/>
    <property type="match status" value="1"/>
</dbReference>
<dbReference type="Gene3D" id="3.40.50.150">
    <property type="entry name" value="Vaccinia Virus protein VP39"/>
    <property type="match status" value="1"/>
</dbReference>
<dbReference type="GO" id="GO:0032259">
    <property type="term" value="P:methylation"/>
    <property type="evidence" value="ECO:0007669"/>
    <property type="project" value="UniProtKB-KW"/>
</dbReference>
<organism evidence="4 5">
    <name type="scientific">Stakelama pacifica</name>
    <dbReference type="NCBI Taxonomy" id="517720"/>
    <lineage>
        <taxon>Bacteria</taxon>
        <taxon>Pseudomonadati</taxon>
        <taxon>Pseudomonadota</taxon>
        <taxon>Alphaproteobacteria</taxon>
        <taxon>Sphingomonadales</taxon>
        <taxon>Sphingomonadaceae</taxon>
        <taxon>Stakelama</taxon>
    </lineage>
</organism>
<dbReference type="PANTHER" id="PTHR43861">
    <property type="entry name" value="TRANS-ACONITATE 2-METHYLTRANSFERASE-RELATED"/>
    <property type="match status" value="1"/>
</dbReference>
<comment type="caution">
    <text evidence="4">The sequence shown here is derived from an EMBL/GenBank/DDBJ whole genome shotgun (WGS) entry which is preliminary data.</text>
</comment>
<protein>
    <submittedName>
        <fullName evidence="4">Methyltransferase family protein</fullName>
    </submittedName>
</protein>
<reference evidence="4 5" key="1">
    <citation type="submission" date="2019-03" db="EMBL/GenBank/DDBJ databases">
        <title>Genomic Encyclopedia of Type Strains, Phase IV (KMG-IV): sequencing the most valuable type-strain genomes for metagenomic binning, comparative biology and taxonomic classification.</title>
        <authorList>
            <person name="Goeker M."/>
        </authorList>
    </citation>
    <scope>NUCLEOTIDE SEQUENCE [LARGE SCALE GENOMIC DNA]</scope>
    <source>
        <strain evidence="4 5">DSM 25059</strain>
    </source>
</reference>
<feature type="domain" description="Methyltransferase" evidence="3">
    <location>
        <begin position="50"/>
        <end position="144"/>
    </location>
</feature>
<dbReference type="Proteomes" id="UP000295493">
    <property type="component" value="Unassembled WGS sequence"/>
</dbReference>
<evidence type="ECO:0000313" key="5">
    <source>
        <dbReference type="Proteomes" id="UP000295493"/>
    </source>
</evidence>
<dbReference type="InterPro" id="IPR029063">
    <property type="entry name" value="SAM-dependent_MTases_sf"/>
</dbReference>
<keyword evidence="1 4" id="KW-0489">Methyltransferase</keyword>
<name>A0A4R6FTZ1_9SPHN</name>
<dbReference type="SUPFAM" id="SSF53335">
    <property type="entry name" value="S-adenosyl-L-methionine-dependent methyltransferases"/>
    <property type="match status" value="1"/>
</dbReference>
<dbReference type="AlphaFoldDB" id="A0A4R6FTZ1"/>
<sequence>MVLENDQVKKVYGRTAKFYDAALVIYRLAGIGRQRATSIDALNLRPGATVVDLGCGTGANLAMLVRRVGPTGRVVGIDLSPEMLAKARERVADNGWDNVELRCGDLRTADLPDALDGAVATFALEMLPDHAEVVARVADRLQPGARFACLGLKEPEHWPKWLIDLAIFINRPFGVSRDYAAIKPWHAIEELLSPVSHKEFLAGAAYRCVAEAIGPIRRTTSSQTR</sequence>
<evidence type="ECO:0000313" key="4">
    <source>
        <dbReference type="EMBL" id="TDN85326.1"/>
    </source>
</evidence>
<evidence type="ECO:0000256" key="1">
    <source>
        <dbReference type="ARBA" id="ARBA00022603"/>
    </source>
</evidence>
<dbReference type="InterPro" id="IPR041698">
    <property type="entry name" value="Methyltransf_25"/>
</dbReference>
<keyword evidence="2 4" id="KW-0808">Transferase</keyword>
<dbReference type="PANTHER" id="PTHR43861:SF1">
    <property type="entry name" value="TRANS-ACONITATE 2-METHYLTRANSFERASE"/>
    <property type="match status" value="1"/>
</dbReference>
<dbReference type="CDD" id="cd02440">
    <property type="entry name" value="AdoMet_MTases"/>
    <property type="match status" value="1"/>
</dbReference>
<dbReference type="RefSeq" id="WP_188656370.1">
    <property type="nucleotide sequence ID" value="NZ_BMLU01000002.1"/>
</dbReference>